<dbReference type="AlphaFoldDB" id="A0A317KVF0"/>
<dbReference type="Proteomes" id="UP000245624">
    <property type="component" value="Unassembled WGS sequence"/>
</dbReference>
<gene>
    <name evidence="2" type="ORF">DLJ74_17045</name>
</gene>
<evidence type="ECO:0000313" key="3">
    <source>
        <dbReference type="Proteomes" id="UP000245624"/>
    </source>
</evidence>
<protein>
    <submittedName>
        <fullName evidence="2">GNAT family N-acetyltransferase</fullName>
    </submittedName>
</protein>
<dbReference type="PANTHER" id="PTHR43610">
    <property type="entry name" value="BLL6696 PROTEIN"/>
    <property type="match status" value="1"/>
</dbReference>
<dbReference type="GO" id="GO:0016747">
    <property type="term" value="F:acyltransferase activity, transferring groups other than amino-acyl groups"/>
    <property type="evidence" value="ECO:0007669"/>
    <property type="project" value="InterPro"/>
</dbReference>
<proteinExistence type="predicted"/>
<dbReference type="EMBL" id="QGTD01000018">
    <property type="protein sequence ID" value="PWU67273.1"/>
    <property type="molecule type" value="Genomic_DNA"/>
</dbReference>
<dbReference type="SUPFAM" id="SSF55729">
    <property type="entry name" value="Acyl-CoA N-acyltransferases (Nat)"/>
    <property type="match status" value="1"/>
</dbReference>
<reference evidence="2 3" key="1">
    <citation type="submission" date="2018-05" db="EMBL/GenBank/DDBJ databases">
        <title>Genomic analysis of Gracilibacillus dipsosauri DD1 reveals novel features of a salt-tolerant amylase.</title>
        <authorList>
            <person name="Deutch C.E."/>
            <person name="Yang S."/>
        </authorList>
    </citation>
    <scope>NUCLEOTIDE SEQUENCE [LARGE SCALE GENOMIC DNA]</scope>
    <source>
        <strain evidence="2 3">DD1</strain>
    </source>
</reference>
<sequence>MFDQLIGEKVKIVPMEKKHVQGLYEIAVEQDVWNHLPKNVQTINDMQSFVEKALEGKESKKEFPFVVLSHNKQIIGSTRFLNISNTNKSLEIGWTWYSPAVWGTNTNTECKYLLLKHCFETMNLIRIQFKTDEQNIRSQKAIEKLGAVKEGILRNHMVRANGTYRNSVYYSIIDSEWRAVKTRLEDILE</sequence>
<dbReference type="PROSITE" id="PS51186">
    <property type="entry name" value="GNAT"/>
    <property type="match status" value="1"/>
</dbReference>
<organism evidence="2 3">
    <name type="scientific">Gracilibacillus dipsosauri</name>
    <dbReference type="NCBI Taxonomy" id="178340"/>
    <lineage>
        <taxon>Bacteria</taxon>
        <taxon>Bacillati</taxon>
        <taxon>Bacillota</taxon>
        <taxon>Bacilli</taxon>
        <taxon>Bacillales</taxon>
        <taxon>Bacillaceae</taxon>
        <taxon>Gracilibacillus</taxon>
    </lineage>
</organism>
<dbReference type="Pfam" id="PF13302">
    <property type="entry name" value="Acetyltransf_3"/>
    <property type="match status" value="1"/>
</dbReference>
<accession>A0A317KVF0</accession>
<dbReference type="PANTHER" id="PTHR43610:SF1">
    <property type="entry name" value="N-ACETYLTRANSFERASE DOMAIN-CONTAINING PROTEIN"/>
    <property type="match status" value="1"/>
</dbReference>
<keyword evidence="2" id="KW-0808">Transferase</keyword>
<evidence type="ECO:0000259" key="1">
    <source>
        <dbReference type="PROSITE" id="PS51186"/>
    </source>
</evidence>
<name>A0A317KVF0_9BACI</name>
<dbReference type="Gene3D" id="3.40.630.30">
    <property type="match status" value="1"/>
</dbReference>
<keyword evidence="3" id="KW-1185">Reference proteome</keyword>
<dbReference type="InterPro" id="IPR016181">
    <property type="entry name" value="Acyl_CoA_acyltransferase"/>
</dbReference>
<dbReference type="OrthoDB" id="9795199at2"/>
<comment type="caution">
    <text evidence="2">The sequence shown here is derived from an EMBL/GenBank/DDBJ whole genome shotgun (WGS) entry which is preliminary data.</text>
</comment>
<evidence type="ECO:0000313" key="2">
    <source>
        <dbReference type="EMBL" id="PWU67273.1"/>
    </source>
</evidence>
<dbReference type="InterPro" id="IPR000182">
    <property type="entry name" value="GNAT_dom"/>
</dbReference>
<dbReference type="RefSeq" id="WP_109985357.1">
    <property type="nucleotide sequence ID" value="NZ_QGTD01000018.1"/>
</dbReference>
<feature type="domain" description="N-acetyltransferase" evidence="1">
    <location>
        <begin position="10"/>
        <end position="171"/>
    </location>
</feature>